<gene>
    <name evidence="2" type="ORF">SELMODRAFT_121553</name>
</gene>
<evidence type="ECO:0000313" key="3">
    <source>
        <dbReference type="Proteomes" id="UP000001514"/>
    </source>
</evidence>
<dbReference type="GO" id="GO:0046422">
    <property type="term" value="F:violaxanthin de-epoxidase activity"/>
    <property type="evidence" value="ECO:0000318"/>
    <property type="project" value="GO_Central"/>
</dbReference>
<dbReference type="GO" id="GO:0010028">
    <property type="term" value="P:xanthophyll cycle"/>
    <property type="evidence" value="ECO:0000318"/>
    <property type="project" value="GO_Central"/>
</dbReference>
<dbReference type="OMA" id="CLLRECR"/>
<accession>D8SNX7</accession>
<protein>
    <recommendedName>
        <fullName evidence="1">VDE lipocalin domain-containing protein</fullName>
    </recommendedName>
</protein>
<dbReference type="GO" id="GO:0015994">
    <property type="term" value="P:chlorophyll metabolic process"/>
    <property type="evidence" value="ECO:0000318"/>
    <property type="project" value="GO_Central"/>
</dbReference>
<dbReference type="FunCoup" id="D8SNX7">
    <property type="interactions" value="1412"/>
</dbReference>
<dbReference type="STRING" id="88036.D8SNX7"/>
<dbReference type="HOGENOM" id="CLU_038426_0_0_1"/>
<dbReference type="eggNOG" id="ENOG502QSFY">
    <property type="taxonomic scope" value="Eukaryota"/>
</dbReference>
<proteinExistence type="predicted"/>
<keyword evidence="3" id="KW-1185">Reference proteome</keyword>
<evidence type="ECO:0000313" key="2">
    <source>
        <dbReference type="EMBL" id="EFJ13870.1"/>
    </source>
</evidence>
<dbReference type="InParanoid" id="D8SNX7"/>
<sequence>EFFFFFSPRLELARCIADPSCAANVACLQTCNDRPDETECQIKCGDVFENKVVDEFNDCAVSRKSCVPQKKDEGRFPIPPPSALVQSFDTTKFTGKWFISSGLNRSFDTFDCQLHEFTAAPQRLTGNLSWRVNTPDGGFITRKAVQSFQQDAENPGVLYNHGNEFLHYRDDWYILSSKLENRGDDYVFVYYRGSNDAWDGYGGAVVYTRSRTLPRSIVPELQRAAAKVGLDFAKFSSTDNSCGPEPPLLARIEKKVEEGESVLAEEVRDIGRAEKSLLDKIESGIESGIKELEKDEVSFLKGLSEEEKALLETLKMEAKDVEKLFGGAVPVRKLR</sequence>
<dbReference type="Pfam" id="PF07137">
    <property type="entry name" value="VDE"/>
    <property type="match status" value="1"/>
</dbReference>
<dbReference type="OrthoDB" id="10258187at2759"/>
<evidence type="ECO:0000259" key="1">
    <source>
        <dbReference type="Pfam" id="PF07137"/>
    </source>
</evidence>
<reference evidence="2 3" key="1">
    <citation type="journal article" date="2011" name="Science">
        <title>The Selaginella genome identifies genetic changes associated with the evolution of vascular plants.</title>
        <authorList>
            <person name="Banks J.A."/>
            <person name="Nishiyama T."/>
            <person name="Hasebe M."/>
            <person name="Bowman J.L."/>
            <person name="Gribskov M."/>
            <person name="dePamphilis C."/>
            <person name="Albert V.A."/>
            <person name="Aono N."/>
            <person name="Aoyama T."/>
            <person name="Ambrose B.A."/>
            <person name="Ashton N.W."/>
            <person name="Axtell M.J."/>
            <person name="Barker E."/>
            <person name="Barker M.S."/>
            <person name="Bennetzen J.L."/>
            <person name="Bonawitz N.D."/>
            <person name="Chapple C."/>
            <person name="Cheng C."/>
            <person name="Correa L.G."/>
            <person name="Dacre M."/>
            <person name="DeBarry J."/>
            <person name="Dreyer I."/>
            <person name="Elias M."/>
            <person name="Engstrom E.M."/>
            <person name="Estelle M."/>
            <person name="Feng L."/>
            <person name="Finet C."/>
            <person name="Floyd S.K."/>
            <person name="Frommer W.B."/>
            <person name="Fujita T."/>
            <person name="Gramzow L."/>
            <person name="Gutensohn M."/>
            <person name="Harholt J."/>
            <person name="Hattori M."/>
            <person name="Heyl A."/>
            <person name="Hirai T."/>
            <person name="Hiwatashi Y."/>
            <person name="Ishikawa M."/>
            <person name="Iwata M."/>
            <person name="Karol K.G."/>
            <person name="Koehler B."/>
            <person name="Kolukisaoglu U."/>
            <person name="Kubo M."/>
            <person name="Kurata T."/>
            <person name="Lalonde S."/>
            <person name="Li K."/>
            <person name="Li Y."/>
            <person name="Litt A."/>
            <person name="Lyons E."/>
            <person name="Manning G."/>
            <person name="Maruyama T."/>
            <person name="Michael T.P."/>
            <person name="Mikami K."/>
            <person name="Miyazaki S."/>
            <person name="Morinaga S."/>
            <person name="Murata T."/>
            <person name="Mueller-Roeber B."/>
            <person name="Nelson D.R."/>
            <person name="Obara M."/>
            <person name="Oguri Y."/>
            <person name="Olmstead R.G."/>
            <person name="Onodera N."/>
            <person name="Petersen B.L."/>
            <person name="Pils B."/>
            <person name="Prigge M."/>
            <person name="Rensing S.A."/>
            <person name="Riano-Pachon D.M."/>
            <person name="Roberts A.W."/>
            <person name="Sato Y."/>
            <person name="Scheller H.V."/>
            <person name="Schulz B."/>
            <person name="Schulz C."/>
            <person name="Shakirov E.V."/>
            <person name="Shibagaki N."/>
            <person name="Shinohara N."/>
            <person name="Shippen D.E."/>
            <person name="Soerensen I."/>
            <person name="Sotooka R."/>
            <person name="Sugimoto N."/>
            <person name="Sugita M."/>
            <person name="Sumikawa N."/>
            <person name="Tanurdzic M."/>
            <person name="Theissen G."/>
            <person name="Ulvskov P."/>
            <person name="Wakazuki S."/>
            <person name="Weng J.K."/>
            <person name="Willats W.W."/>
            <person name="Wipf D."/>
            <person name="Wolf P.G."/>
            <person name="Yang L."/>
            <person name="Zimmer A.D."/>
            <person name="Zhu Q."/>
            <person name="Mitros T."/>
            <person name="Hellsten U."/>
            <person name="Loque D."/>
            <person name="Otillar R."/>
            <person name="Salamov A."/>
            <person name="Schmutz J."/>
            <person name="Shapiro H."/>
            <person name="Lindquist E."/>
            <person name="Lucas S."/>
            <person name="Rokhsar D."/>
            <person name="Grigoriev I.V."/>
        </authorList>
    </citation>
    <scope>NUCLEOTIDE SEQUENCE [LARGE SCALE GENOMIC DNA]</scope>
</reference>
<dbReference type="Gramene" id="EFJ13870">
    <property type="protein sequence ID" value="EFJ13870"/>
    <property type="gene ID" value="SELMODRAFT_121553"/>
</dbReference>
<dbReference type="InterPro" id="IPR044682">
    <property type="entry name" value="VDE"/>
</dbReference>
<dbReference type="EMBL" id="GL377630">
    <property type="protein sequence ID" value="EFJ13870.1"/>
    <property type="molecule type" value="Genomic_DNA"/>
</dbReference>
<dbReference type="Gene3D" id="2.40.128.20">
    <property type="match status" value="1"/>
</dbReference>
<dbReference type="PANTHER" id="PTHR33970">
    <property type="entry name" value="VIOLAXANTHIN DE-EPOXIDASE, CHLOROPLASTIC-RELATED"/>
    <property type="match status" value="1"/>
</dbReference>
<dbReference type="KEGG" id="smo:SELMODRAFT_121553"/>
<dbReference type="PANTHER" id="PTHR33970:SF1">
    <property type="entry name" value="VIOLAXANTHIN DE-EPOXIDASE, CHLOROPLASTIC"/>
    <property type="match status" value="1"/>
</dbReference>
<dbReference type="AlphaFoldDB" id="D8SNX7"/>
<feature type="domain" description="VDE lipocalin" evidence="1">
    <location>
        <begin position="7"/>
        <end position="240"/>
    </location>
</feature>
<dbReference type="InterPro" id="IPR012674">
    <property type="entry name" value="Calycin"/>
</dbReference>
<dbReference type="Proteomes" id="UP000001514">
    <property type="component" value="Unassembled WGS sequence"/>
</dbReference>
<dbReference type="SUPFAM" id="SSF50814">
    <property type="entry name" value="Lipocalins"/>
    <property type="match status" value="1"/>
</dbReference>
<dbReference type="InterPro" id="IPR010788">
    <property type="entry name" value="VDE_dom"/>
</dbReference>
<feature type="non-terminal residue" evidence="2">
    <location>
        <position position="1"/>
    </location>
</feature>
<name>D8SNX7_SELML</name>
<organism evidence="3">
    <name type="scientific">Selaginella moellendorffii</name>
    <name type="common">Spikemoss</name>
    <dbReference type="NCBI Taxonomy" id="88036"/>
    <lineage>
        <taxon>Eukaryota</taxon>
        <taxon>Viridiplantae</taxon>
        <taxon>Streptophyta</taxon>
        <taxon>Embryophyta</taxon>
        <taxon>Tracheophyta</taxon>
        <taxon>Lycopodiopsida</taxon>
        <taxon>Selaginellales</taxon>
        <taxon>Selaginellaceae</taxon>
        <taxon>Selaginella</taxon>
    </lineage>
</organism>